<dbReference type="PROSITE" id="PS50005">
    <property type="entry name" value="TPR"/>
    <property type="match status" value="1"/>
</dbReference>
<dbReference type="InterPro" id="IPR019734">
    <property type="entry name" value="TPR_rpt"/>
</dbReference>
<dbReference type="Gene3D" id="1.10.10.10">
    <property type="entry name" value="Winged helix-like DNA-binding domain superfamily/Winged helix DNA-binding domain"/>
    <property type="match status" value="1"/>
</dbReference>
<dbReference type="EMBL" id="BAAAZH010000010">
    <property type="protein sequence ID" value="GAA4114463.1"/>
    <property type="molecule type" value="Genomic_DNA"/>
</dbReference>
<dbReference type="SUPFAM" id="SSF48452">
    <property type="entry name" value="TPR-like"/>
    <property type="match status" value="2"/>
</dbReference>
<dbReference type="InterPro" id="IPR036388">
    <property type="entry name" value="WH-like_DNA-bd_sf"/>
</dbReference>
<dbReference type="Gene3D" id="1.25.40.10">
    <property type="entry name" value="Tetratricopeptide repeat domain"/>
    <property type="match status" value="3"/>
</dbReference>
<sequence length="704" mass="76448">MTLAVSPGYVTQSAALARSVLDDLGSEPGRTLERHGQELIARLLLEDWLRLADAVRDDDGSLPAAFSWRCGYALHHLGHLAQARDVVRAGREDDAALPDRARLSAMLAAIAWNQGDETDCRRHAARAADLAGDDPGAGAYTWVSQALLAAISGDRDANLRAYDRALAAAEAAGDLISQERIHNNLGSAALEEGRFDDAVDLLTRGLEINDRTHHHSGTAVLRHNLAEAMFFSGRLDEALLEVESARTIWTAIDSPSAGGAWQLAGDIQSARGNAAQAADAYREAVRLGDDQDDVQTLLPALAGLLRVVVAEDPTEADLVLDRLMRLRATAGGAVAHTASGWASLYRGEFERARAHAASAREEAAQHRDRPRLAESLLLATLAEEEPCADDPRLREAVDLLADLRMPVPIAVGELVRAELGRDQLGRQLAADQLRELGVHADAARLAGPLHAARSRRPSPAVRVHTLGRYLIHRDGEPIPSSSWPSRKAREVLGVLAGRGAAGISRPALGALLWPDVDDVGNRLSVALSHLRATLDPEKRHSADHYLIGGRDHVFLDLEHVSVDVVDFEQGAQAALRAYRDRDPRAARMLEAAASLHTGAFMESEPAEEWLLDLQERVERLGREVIEALAAVHAAGPDPAAAVPWLARLLTMDPYDEPTYRIAVSTLWRLGRYGESQRFHRTYALRMAELGVPARTWEDLREGDG</sequence>
<proteinExistence type="predicted"/>
<dbReference type="SMART" id="SM01043">
    <property type="entry name" value="BTAD"/>
    <property type="match status" value="1"/>
</dbReference>
<gene>
    <name evidence="3" type="ORF">GCM10022215_12580</name>
</gene>
<accession>A0ABP7XF99</accession>
<feature type="repeat" description="TPR" evidence="1">
    <location>
        <begin position="179"/>
        <end position="212"/>
    </location>
</feature>
<evidence type="ECO:0000259" key="2">
    <source>
        <dbReference type="SMART" id="SM01043"/>
    </source>
</evidence>
<comment type="caution">
    <text evidence="3">The sequence shown here is derived from an EMBL/GenBank/DDBJ whole genome shotgun (WGS) entry which is preliminary data.</text>
</comment>
<protein>
    <recommendedName>
        <fullName evidence="2">Bacterial transcriptional activator domain-containing protein</fullName>
    </recommendedName>
</protein>
<evidence type="ECO:0000256" key="1">
    <source>
        <dbReference type="PROSITE-ProRule" id="PRU00339"/>
    </source>
</evidence>
<keyword evidence="4" id="KW-1185">Reference proteome</keyword>
<dbReference type="SMART" id="SM00028">
    <property type="entry name" value="TPR"/>
    <property type="match status" value="5"/>
</dbReference>
<dbReference type="PANTHER" id="PTHR35807">
    <property type="entry name" value="TRANSCRIPTIONAL REGULATOR REDD-RELATED"/>
    <property type="match status" value="1"/>
</dbReference>
<dbReference type="InterPro" id="IPR011990">
    <property type="entry name" value="TPR-like_helical_dom_sf"/>
</dbReference>
<dbReference type="Proteomes" id="UP001501495">
    <property type="component" value="Unassembled WGS sequence"/>
</dbReference>
<evidence type="ECO:0000313" key="3">
    <source>
        <dbReference type="EMBL" id="GAA4114463.1"/>
    </source>
</evidence>
<dbReference type="Pfam" id="PF03704">
    <property type="entry name" value="BTAD"/>
    <property type="match status" value="1"/>
</dbReference>
<evidence type="ECO:0000313" key="4">
    <source>
        <dbReference type="Proteomes" id="UP001501495"/>
    </source>
</evidence>
<dbReference type="InterPro" id="IPR005158">
    <property type="entry name" value="BTAD"/>
</dbReference>
<name>A0ABP7XF99_9ACTN</name>
<dbReference type="Pfam" id="PF13424">
    <property type="entry name" value="TPR_12"/>
    <property type="match status" value="1"/>
</dbReference>
<dbReference type="InterPro" id="IPR051677">
    <property type="entry name" value="AfsR-DnrI-RedD_regulator"/>
</dbReference>
<dbReference type="RefSeq" id="WP_344732421.1">
    <property type="nucleotide sequence ID" value="NZ_BAAAZH010000010.1"/>
</dbReference>
<keyword evidence="1" id="KW-0802">TPR repeat</keyword>
<feature type="domain" description="Bacterial transcriptional activator" evidence="2">
    <location>
        <begin position="562"/>
        <end position="700"/>
    </location>
</feature>
<organism evidence="3 4">
    <name type="scientific">Nocardioides fonticola</name>
    <dbReference type="NCBI Taxonomy" id="450363"/>
    <lineage>
        <taxon>Bacteria</taxon>
        <taxon>Bacillati</taxon>
        <taxon>Actinomycetota</taxon>
        <taxon>Actinomycetes</taxon>
        <taxon>Propionibacteriales</taxon>
        <taxon>Nocardioidaceae</taxon>
        <taxon>Nocardioides</taxon>
    </lineage>
</organism>
<reference evidence="4" key="1">
    <citation type="journal article" date="2019" name="Int. J. Syst. Evol. Microbiol.">
        <title>The Global Catalogue of Microorganisms (GCM) 10K type strain sequencing project: providing services to taxonomists for standard genome sequencing and annotation.</title>
        <authorList>
            <consortium name="The Broad Institute Genomics Platform"/>
            <consortium name="The Broad Institute Genome Sequencing Center for Infectious Disease"/>
            <person name="Wu L."/>
            <person name="Ma J."/>
        </authorList>
    </citation>
    <scope>NUCLEOTIDE SEQUENCE [LARGE SCALE GENOMIC DNA]</scope>
    <source>
        <strain evidence="4">JCM 16703</strain>
    </source>
</reference>